<keyword evidence="4" id="KW-1185">Reference proteome</keyword>
<dbReference type="AlphaFoldDB" id="A0AA88L151"/>
<proteinExistence type="predicted"/>
<comment type="caution">
    <text evidence="3">The sequence shown here is derived from an EMBL/GenBank/DDBJ whole genome shotgun (WGS) entry which is preliminary data.</text>
</comment>
<gene>
    <name evidence="3" type="ORF">QYM36_014547</name>
</gene>
<dbReference type="InterPro" id="IPR043502">
    <property type="entry name" value="DNA/RNA_pol_sf"/>
</dbReference>
<evidence type="ECO:0000313" key="4">
    <source>
        <dbReference type="Proteomes" id="UP001187531"/>
    </source>
</evidence>
<feature type="region of interest" description="Disordered" evidence="1">
    <location>
        <begin position="556"/>
        <end position="592"/>
    </location>
</feature>
<dbReference type="Proteomes" id="UP001187531">
    <property type="component" value="Unassembled WGS sequence"/>
</dbReference>
<dbReference type="Pfam" id="PF00078">
    <property type="entry name" value="RVT_1"/>
    <property type="match status" value="1"/>
</dbReference>
<evidence type="ECO:0000256" key="1">
    <source>
        <dbReference type="SAM" id="MobiDB-lite"/>
    </source>
</evidence>
<dbReference type="GO" id="GO:0071897">
    <property type="term" value="P:DNA biosynthetic process"/>
    <property type="evidence" value="ECO:0007669"/>
    <property type="project" value="UniProtKB-ARBA"/>
</dbReference>
<dbReference type="EMBL" id="JAVRJZ010000018">
    <property type="protein sequence ID" value="KAK2708956.1"/>
    <property type="molecule type" value="Genomic_DNA"/>
</dbReference>
<dbReference type="CDD" id="cd01650">
    <property type="entry name" value="RT_nLTR_like"/>
    <property type="match status" value="1"/>
</dbReference>
<accession>A0AA88L151</accession>
<evidence type="ECO:0000313" key="3">
    <source>
        <dbReference type="EMBL" id="KAK2708956.1"/>
    </source>
</evidence>
<evidence type="ECO:0000259" key="2">
    <source>
        <dbReference type="PROSITE" id="PS50878"/>
    </source>
</evidence>
<protein>
    <recommendedName>
        <fullName evidence="2">Reverse transcriptase domain-containing protein</fullName>
    </recommendedName>
</protein>
<organism evidence="3 4">
    <name type="scientific">Artemia franciscana</name>
    <name type="common">Brine shrimp</name>
    <name type="synonym">Artemia sanfranciscana</name>
    <dbReference type="NCBI Taxonomy" id="6661"/>
    <lineage>
        <taxon>Eukaryota</taxon>
        <taxon>Metazoa</taxon>
        <taxon>Ecdysozoa</taxon>
        <taxon>Arthropoda</taxon>
        <taxon>Crustacea</taxon>
        <taxon>Branchiopoda</taxon>
        <taxon>Anostraca</taxon>
        <taxon>Artemiidae</taxon>
        <taxon>Artemia</taxon>
    </lineage>
</organism>
<reference evidence="3" key="1">
    <citation type="submission" date="2023-07" db="EMBL/GenBank/DDBJ databases">
        <title>Chromosome-level genome assembly of Artemia franciscana.</title>
        <authorList>
            <person name="Jo E."/>
        </authorList>
    </citation>
    <scope>NUCLEOTIDE SEQUENCE</scope>
    <source>
        <tissue evidence="3">Whole body</tissue>
    </source>
</reference>
<name>A0AA88L151_ARTSF</name>
<feature type="compositionally biased region" description="Basic and acidic residues" evidence="1">
    <location>
        <begin position="731"/>
        <end position="743"/>
    </location>
</feature>
<feature type="compositionally biased region" description="Polar residues" evidence="1">
    <location>
        <begin position="556"/>
        <end position="566"/>
    </location>
</feature>
<feature type="compositionally biased region" description="Basic and acidic residues" evidence="1">
    <location>
        <begin position="511"/>
        <end position="529"/>
    </location>
</feature>
<dbReference type="InterPro" id="IPR000477">
    <property type="entry name" value="RT_dom"/>
</dbReference>
<feature type="region of interest" description="Disordered" evidence="1">
    <location>
        <begin position="724"/>
        <end position="743"/>
    </location>
</feature>
<dbReference type="PROSITE" id="PS50878">
    <property type="entry name" value="RT_POL"/>
    <property type="match status" value="1"/>
</dbReference>
<dbReference type="SUPFAM" id="SSF56672">
    <property type="entry name" value="DNA/RNA polymerases"/>
    <property type="match status" value="1"/>
</dbReference>
<feature type="domain" description="Reverse transcriptase" evidence="2">
    <location>
        <begin position="1"/>
        <end position="217"/>
    </location>
</feature>
<sequence>MYKLDDLGFKNWISRNQFGFMKGRSTLDAIDNLVTNIEKNKQHKLLTLCLFFDIRGAFDNAWHPGIVNKLKDSGCPIWMVKLLHSYLSDRIVSYNNEFSLSIEKSCPQGGILSPFLWNININDLLDLNLPNNSHIQAYADDVCVIIAGKTKSDLEFTTSEVFRIFDRWASNNKLVFDSKKTVAAIFTSKRIFPKPALVFNGNVIEIKEKAKYLGVTLDRKLLWTEHIRNRINSAKQYSTKLMCAAKCTWGLKPRALKNMYLSVIESTILYAVPVWIAALNKKYIVRMLSSVQRLSLILITKSFRTAQTDVLTALAGVLPIDLRAKELTIMRYAKKGRPEYWPEFSKPGIPISSRTKSHSVYTDEIIKKILDVQSDDSSPSFPLDRRKLKIALYENWYQGFTNRDVVGAMLADASFHEEVANKINQVRSSSEKLPDVEELVEKLIQVRNLSSYIKILYVVKASKSSYEATIRNLLFLMPQCKQKFVVECQALSGAGPECLNVRRLQSAFTAPKRDLPSKRRGRRLEDQMNGRDTNPPEASESIPNEVLITLLPSLPQTSSEQPSLRSLSRLETPDFTQEQGATEAKNERNVHTGSSLDFDTVLNAATIPQEGVSVLPSFSQKIESSPTQKELTLPSENVTTAKLENCKINACDVVLIPEIDNAQMPCLTTNQPKESTNLKRVKVTSKKDQDFPVISIDTQDTLFKNLTNQLQGNEISLKSLFKVQGTSGPPDKQDKSSFGRKEQNSHSGTILQLFCNSVAYIKLANPHKKTSVTIKRKIIANPAHTQKKTRDCKHFWKISDKSQKS</sequence>
<dbReference type="PANTHER" id="PTHR33332">
    <property type="entry name" value="REVERSE TRANSCRIPTASE DOMAIN-CONTAINING PROTEIN"/>
    <property type="match status" value="1"/>
</dbReference>
<feature type="region of interest" description="Disordered" evidence="1">
    <location>
        <begin position="510"/>
        <end position="543"/>
    </location>
</feature>